<dbReference type="InterPro" id="IPR036513">
    <property type="entry name" value="STAS_dom_sf"/>
</dbReference>
<dbReference type="PANTHER" id="PTHR11814">
    <property type="entry name" value="SULFATE TRANSPORTER"/>
    <property type="match status" value="1"/>
</dbReference>
<feature type="domain" description="STAS" evidence="6">
    <location>
        <begin position="55"/>
        <end position="144"/>
    </location>
</feature>
<evidence type="ECO:0000259" key="6">
    <source>
        <dbReference type="PROSITE" id="PS50801"/>
    </source>
</evidence>
<gene>
    <name evidence="7" type="ORF">ACEWY4_000734</name>
</gene>
<name>A0ABD1KXW6_9TELE</name>
<keyword evidence="3" id="KW-1133">Transmembrane helix</keyword>
<accession>A0ABD1KXW6</accession>
<keyword evidence="2" id="KW-0812">Transmembrane</keyword>
<dbReference type="InterPro" id="IPR011547">
    <property type="entry name" value="SLC26A/SulP_dom"/>
</dbReference>
<evidence type="ECO:0000256" key="5">
    <source>
        <dbReference type="SAM" id="SignalP"/>
    </source>
</evidence>
<keyword evidence="8" id="KW-1185">Reference proteome</keyword>
<dbReference type="PROSITE" id="PS50801">
    <property type="entry name" value="STAS"/>
    <property type="match status" value="1"/>
</dbReference>
<reference evidence="7 8" key="1">
    <citation type="submission" date="2024-09" db="EMBL/GenBank/DDBJ databases">
        <title>A chromosome-level genome assembly of Gray's grenadier anchovy, Coilia grayii.</title>
        <authorList>
            <person name="Fu Z."/>
        </authorList>
    </citation>
    <scope>NUCLEOTIDE SEQUENCE [LARGE SCALE GENOMIC DNA]</scope>
    <source>
        <strain evidence="7">G4</strain>
        <tissue evidence="7">Muscle</tissue>
    </source>
</reference>
<protein>
    <recommendedName>
        <fullName evidence="6">STAS domain-containing protein</fullName>
    </recommendedName>
</protein>
<dbReference type="Gene3D" id="3.30.750.24">
    <property type="entry name" value="STAS domain"/>
    <property type="match status" value="1"/>
</dbReference>
<dbReference type="SUPFAM" id="SSF52091">
    <property type="entry name" value="SpoIIaa-like"/>
    <property type="match status" value="1"/>
</dbReference>
<evidence type="ECO:0000256" key="2">
    <source>
        <dbReference type="ARBA" id="ARBA00022692"/>
    </source>
</evidence>
<sequence length="144" mass="15621">MSALVSALLMLVILLKIGALFEQLPKAVLAVIILVNLQGIFAQVKDVPVLWSSDRIDLARQIPGVTIFSFSNPIYYANSDPYFSSVREVIQRGLEENACPTEGPAGQQTEGPQHCVILEFSGVSFMDSVAVNKLRTVEVAASEV</sequence>
<evidence type="ECO:0000256" key="4">
    <source>
        <dbReference type="ARBA" id="ARBA00023136"/>
    </source>
</evidence>
<dbReference type="CDD" id="cd07042">
    <property type="entry name" value="STAS_SulP_like_sulfate_transporter"/>
    <property type="match status" value="1"/>
</dbReference>
<comment type="caution">
    <text evidence="7">The sequence shown here is derived from an EMBL/GenBank/DDBJ whole genome shotgun (WGS) entry which is preliminary data.</text>
</comment>
<organism evidence="7 8">
    <name type="scientific">Coilia grayii</name>
    <name type="common">Gray's grenadier anchovy</name>
    <dbReference type="NCBI Taxonomy" id="363190"/>
    <lineage>
        <taxon>Eukaryota</taxon>
        <taxon>Metazoa</taxon>
        <taxon>Chordata</taxon>
        <taxon>Craniata</taxon>
        <taxon>Vertebrata</taxon>
        <taxon>Euteleostomi</taxon>
        <taxon>Actinopterygii</taxon>
        <taxon>Neopterygii</taxon>
        <taxon>Teleostei</taxon>
        <taxon>Clupei</taxon>
        <taxon>Clupeiformes</taxon>
        <taxon>Clupeoidei</taxon>
        <taxon>Engraulidae</taxon>
        <taxon>Coilinae</taxon>
        <taxon>Coilia</taxon>
    </lineage>
</organism>
<dbReference type="EMBL" id="JBHFQA010000001">
    <property type="protein sequence ID" value="KAL2103866.1"/>
    <property type="molecule type" value="Genomic_DNA"/>
</dbReference>
<dbReference type="Pfam" id="PF01740">
    <property type="entry name" value="STAS"/>
    <property type="match status" value="1"/>
</dbReference>
<dbReference type="Pfam" id="PF00916">
    <property type="entry name" value="Sulfate_transp"/>
    <property type="match status" value="1"/>
</dbReference>
<keyword evidence="5" id="KW-0732">Signal</keyword>
<evidence type="ECO:0000313" key="8">
    <source>
        <dbReference type="Proteomes" id="UP001591681"/>
    </source>
</evidence>
<dbReference type="InterPro" id="IPR002645">
    <property type="entry name" value="STAS_dom"/>
</dbReference>
<evidence type="ECO:0000313" key="7">
    <source>
        <dbReference type="EMBL" id="KAL2103866.1"/>
    </source>
</evidence>
<comment type="subcellular location">
    <subcellularLocation>
        <location evidence="1">Membrane</location>
        <topology evidence="1">Multi-pass membrane protein</topology>
    </subcellularLocation>
</comment>
<keyword evidence="4" id="KW-0472">Membrane</keyword>
<evidence type="ECO:0000256" key="1">
    <source>
        <dbReference type="ARBA" id="ARBA00004141"/>
    </source>
</evidence>
<dbReference type="Proteomes" id="UP001591681">
    <property type="component" value="Unassembled WGS sequence"/>
</dbReference>
<evidence type="ECO:0000256" key="3">
    <source>
        <dbReference type="ARBA" id="ARBA00022989"/>
    </source>
</evidence>
<proteinExistence type="predicted"/>
<dbReference type="InterPro" id="IPR001902">
    <property type="entry name" value="SLC26A/SulP_fam"/>
</dbReference>
<dbReference type="AlphaFoldDB" id="A0ABD1KXW6"/>
<dbReference type="GO" id="GO:0016020">
    <property type="term" value="C:membrane"/>
    <property type="evidence" value="ECO:0007669"/>
    <property type="project" value="UniProtKB-SubCell"/>
</dbReference>
<feature type="chain" id="PRO_5044799641" description="STAS domain-containing protein" evidence="5">
    <location>
        <begin position="20"/>
        <end position="144"/>
    </location>
</feature>
<feature type="signal peptide" evidence="5">
    <location>
        <begin position="1"/>
        <end position="19"/>
    </location>
</feature>